<evidence type="ECO:0000313" key="2">
    <source>
        <dbReference type="Proteomes" id="UP000261380"/>
    </source>
</evidence>
<dbReference type="Ensembl" id="ENSXCOT00000014398.1">
    <property type="protein sequence ID" value="ENSXCOP00000014221.1"/>
    <property type="gene ID" value="ENSXCOG00000010774.1"/>
</dbReference>
<dbReference type="Proteomes" id="UP000261380">
    <property type="component" value="Unplaced"/>
</dbReference>
<accession>A0A3B5LY03</accession>
<dbReference type="GeneTree" id="ENSGT01110000271555"/>
<dbReference type="InterPro" id="IPR052481">
    <property type="entry name" value="DZAN1"/>
</dbReference>
<proteinExistence type="predicted"/>
<sequence>MAAGAISTPLIIPISEGVTRKPKTRIDTRTPVCIQSDSPGVLIFFTLDGSKPVAGQRGSEVGSRKYTGPVLLPAGRVSVRANIFAVGLLSVYYWCIISIVVPHLSTGEHVLVLCVSRCPRCLCVCPSDPFARFCSQCGAVIPPVPTLRPPPAGRGQVLHSSTVQLLPAGQDRRTDRLSQLLPCPSCRCLVPINSRTCWTCEASTEGTRAGFSLQVSSRCIAVSNHGSGTDGTRTSTKKYSHRVLTFRRYVQTRTGPGLPVCVAAGRSGWRRRPLWWAGGRQHVVLLQVPPSEPP</sequence>
<organism evidence="1 2">
    <name type="scientific">Xiphophorus couchianus</name>
    <name type="common">Monterrey platyfish</name>
    <dbReference type="NCBI Taxonomy" id="32473"/>
    <lineage>
        <taxon>Eukaryota</taxon>
        <taxon>Metazoa</taxon>
        <taxon>Chordata</taxon>
        <taxon>Craniata</taxon>
        <taxon>Vertebrata</taxon>
        <taxon>Euteleostomi</taxon>
        <taxon>Actinopterygii</taxon>
        <taxon>Neopterygii</taxon>
        <taxon>Teleostei</taxon>
        <taxon>Neoteleostei</taxon>
        <taxon>Acanthomorphata</taxon>
        <taxon>Ovalentaria</taxon>
        <taxon>Atherinomorphae</taxon>
        <taxon>Cyprinodontiformes</taxon>
        <taxon>Poeciliidae</taxon>
        <taxon>Poeciliinae</taxon>
        <taxon>Xiphophorus</taxon>
    </lineage>
</organism>
<evidence type="ECO:0008006" key="3">
    <source>
        <dbReference type="Google" id="ProtNLM"/>
    </source>
</evidence>
<reference evidence="1" key="2">
    <citation type="submission" date="2025-09" db="UniProtKB">
        <authorList>
            <consortium name="Ensembl"/>
        </authorList>
    </citation>
    <scope>IDENTIFICATION</scope>
</reference>
<dbReference type="InterPro" id="IPR026876">
    <property type="entry name" value="Fn3_assoc_repeat"/>
</dbReference>
<evidence type="ECO:0000313" key="1">
    <source>
        <dbReference type="Ensembl" id="ENSXCOP00000014221.1"/>
    </source>
</evidence>
<keyword evidence="2" id="KW-1185">Reference proteome</keyword>
<dbReference type="PANTHER" id="PTHR16058:SF4">
    <property type="entry name" value="DOUBLE ZINC RIBBON AND ANKYRIN REPEAT-CONTAINING PROTEIN 1"/>
    <property type="match status" value="1"/>
</dbReference>
<reference evidence="1" key="1">
    <citation type="submission" date="2025-08" db="UniProtKB">
        <authorList>
            <consortium name="Ensembl"/>
        </authorList>
    </citation>
    <scope>IDENTIFICATION</scope>
</reference>
<dbReference type="AlphaFoldDB" id="A0A3B5LY03"/>
<dbReference type="Pfam" id="PF13287">
    <property type="entry name" value="Fn3_assoc"/>
    <property type="match status" value="1"/>
</dbReference>
<dbReference type="PANTHER" id="PTHR16058">
    <property type="entry name" value="DOUBLE ZINC RIBBON AND ANKYRIN REPEAT-CONTAINING PROTEIN 1"/>
    <property type="match status" value="1"/>
</dbReference>
<protein>
    <recommendedName>
        <fullName evidence="3">Double zinc ribbon and ankyrin repeat domains 1</fullName>
    </recommendedName>
</protein>
<dbReference type="STRING" id="32473.ENSXCOP00000014221"/>
<name>A0A3B5LY03_9TELE</name>